<feature type="transmembrane region" description="Helical" evidence="6">
    <location>
        <begin position="47"/>
        <end position="70"/>
    </location>
</feature>
<dbReference type="HOGENOM" id="CLU_001265_54_2_1"/>
<sequence>IEYFDVAKTEEDIGFYAGFVGASFMFGRFLTSFIWGMVSDRYGRKRVILLGSFSIIIFNTLFGLSVNYWMALGARFLLGCFNGLLGPVKAYAIEILRKEYQALGLSIVGTFWGVGLIIGPAIGGYLALPAEKYPTLFSESSLFGRFPFFLPCLVISIFTVVVFISSFWIQETLHMHPSEKGEGLEKLEENKSTASPAKKSLWRNWPLMSNIIVYCIDALHDMAYTEIFSLWAVSPRRLGGMGFSSADVGEVLAISGFGLLFTQLYIFPKVEKITGPLPLVRYGSFISIPLLASYPAIAKLTGLSLKVTINCASLLKNCFSATIVTAILIMQNNSVPQDQRGAANGLAMTAMSLFKAIGPAGAGVLFSWAETRQDAFFFTGDSMVFFIFNILLLMMGIMTFEPFMPKNASKPYKEVITERVEPEE</sequence>
<feature type="transmembrane region" description="Helical" evidence="6">
    <location>
        <begin position="342"/>
        <end position="369"/>
    </location>
</feature>
<dbReference type="eggNOG" id="KOG2615">
    <property type="taxonomic scope" value="Eukaryota"/>
</dbReference>
<evidence type="ECO:0000259" key="7">
    <source>
        <dbReference type="PROSITE" id="PS50850"/>
    </source>
</evidence>
<evidence type="ECO:0000256" key="6">
    <source>
        <dbReference type="SAM" id="Phobius"/>
    </source>
</evidence>
<keyword evidence="4 6" id="KW-1133">Transmembrane helix</keyword>
<comment type="subcellular location">
    <subcellularLocation>
        <location evidence="1">Membrane</location>
        <topology evidence="1">Multi-pass membrane protein</topology>
    </subcellularLocation>
</comment>
<accession>W1NP53</accession>
<name>W1NP53_AMBTC</name>
<proteinExistence type="predicted"/>
<reference evidence="9" key="1">
    <citation type="journal article" date="2013" name="Science">
        <title>The Amborella genome and the evolution of flowering plants.</title>
        <authorList>
            <consortium name="Amborella Genome Project"/>
        </authorList>
    </citation>
    <scope>NUCLEOTIDE SEQUENCE [LARGE SCALE GENOMIC DNA]</scope>
</reference>
<dbReference type="PROSITE" id="PS50850">
    <property type="entry name" value="MFS"/>
    <property type="match status" value="1"/>
</dbReference>
<dbReference type="InterPro" id="IPR011701">
    <property type="entry name" value="MFS"/>
</dbReference>
<keyword evidence="3 6" id="KW-0812">Transmembrane</keyword>
<dbReference type="PANTHER" id="PTHR23504">
    <property type="entry name" value="MAJOR FACILITATOR SUPERFAMILY DOMAIN-CONTAINING PROTEIN 10"/>
    <property type="match status" value="1"/>
</dbReference>
<organism evidence="8 9">
    <name type="scientific">Amborella trichopoda</name>
    <dbReference type="NCBI Taxonomy" id="13333"/>
    <lineage>
        <taxon>Eukaryota</taxon>
        <taxon>Viridiplantae</taxon>
        <taxon>Streptophyta</taxon>
        <taxon>Embryophyta</taxon>
        <taxon>Tracheophyta</taxon>
        <taxon>Spermatophyta</taxon>
        <taxon>Magnoliopsida</taxon>
        <taxon>Amborellales</taxon>
        <taxon>Amborellaceae</taxon>
        <taxon>Amborella</taxon>
    </lineage>
</organism>
<evidence type="ECO:0000256" key="5">
    <source>
        <dbReference type="ARBA" id="ARBA00023136"/>
    </source>
</evidence>
<dbReference type="AlphaFoldDB" id="W1NP53"/>
<evidence type="ECO:0000313" key="9">
    <source>
        <dbReference type="Proteomes" id="UP000017836"/>
    </source>
</evidence>
<feature type="transmembrane region" description="Helical" evidence="6">
    <location>
        <begin position="251"/>
        <end position="267"/>
    </location>
</feature>
<dbReference type="Pfam" id="PF07690">
    <property type="entry name" value="MFS_1"/>
    <property type="match status" value="1"/>
</dbReference>
<feature type="non-terminal residue" evidence="8">
    <location>
        <position position="1"/>
    </location>
</feature>
<dbReference type="PANTHER" id="PTHR23504:SF15">
    <property type="entry name" value="MAJOR FACILITATOR SUPERFAMILY (MFS) PROFILE DOMAIN-CONTAINING PROTEIN"/>
    <property type="match status" value="1"/>
</dbReference>
<protein>
    <recommendedName>
        <fullName evidence="7">Major facilitator superfamily (MFS) profile domain-containing protein</fullName>
    </recommendedName>
</protein>
<keyword evidence="9" id="KW-1185">Reference proteome</keyword>
<feature type="transmembrane region" description="Helical" evidence="6">
    <location>
        <begin position="103"/>
        <end position="128"/>
    </location>
</feature>
<dbReference type="InterPro" id="IPR020846">
    <property type="entry name" value="MFS_dom"/>
</dbReference>
<evidence type="ECO:0000256" key="2">
    <source>
        <dbReference type="ARBA" id="ARBA00022448"/>
    </source>
</evidence>
<feature type="transmembrane region" description="Helical" evidence="6">
    <location>
        <begin position="76"/>
        <end position="96"/>
    </location>
</feature>
<feature type="domain" description="Major facilitator superfamily (MFS) profile" evidence="7">
    <location>
        <begin position="1"/>
        <end position="407"/>
    </location>
</feature>
<evidence type="ECO:0000256" key="1">
    <source>
        <dbReference type="ARBA" id="ARBA00004141"/>
    </source>
</evidence>
<feature type="transmembrane region" description="Helical" evidence="6">
    <location>
        <begin position="279"/>
        <end position="297"/>
    </location>
</feature>
<dbReference type="GO" id="GO:0022857">
    <property type="term" value="F:transmembrane transporter activity"/>
    <property type="evidence" value="ECO:0007669"/>
    <property type="project" value="InterPro"/>
</dbReference>
<feature type="transmembrane region" description="Helical" evidence="6">
    <location>
        <begin position="13"/>
        <end position="35"/>
    </location>
</feature>
<gene>
    <name evidence="8" type="ORF">AMTR_s00095p00107410</name>
</gene>
<dbReference type="SUPFAM" id="SSF103473">
    <property type="entry name" value="MFS general substrate transporter"/>
    <property type="match status" value="1"/>
</dbReference>
<dbReference type="GO" id="GO:0016020">
    <property type="term" value="C:membrane"/>
    <property type="evidence" value="ECO:0007669"/>
    <property type="project" value="UniProtKB-SubCell"/>
</dbReference>
<feature type="transmembrane region" description="Helical" evidence="6">
    <location>
        <begin position="375"/>
        <end position="400"/>
    </location>
</feature>
<evidence type="ECO:0000313" key="8">
    <source>
        <dbReference type="EMBL" id="ERM98166.1"/>
    </source>
</evidence>
<dbReference type="InterPro" id="IPR036259">
    <property type="entry name" value="MFS_trans_sf"/>
</dbReference>
<keyword evidence="2" id="KW-0813">Transport</keyword>
<dbReference type="EMBL" id="KI395483">
    <property type="protein sequence ID" value="ERM98166.1"/>
    <property type="molecule type" value="Genomic_DNA"/>
</dbReference>
<dbReference type="CDD" id="cd17330">
    <property type="entry name" value="MFS_SLC46_TetA_like"/>
    <property type="match status" value="1"/>
</dbReference>
<keyword evidence="5 6" id="KW-0472">Membrane</keyword>
<evidence type="ECO:0000256" key="4">
    <source>
        <dbReference type="ARBA" id="ARBA00022989"/>
    </source>
</evidence>
<dbReference type="Proteomes" id="UP000017836">
    <property type="component" value="Unassembled WGS sequence"/>
</dbReference>
<dbReference type="Gene3D" id="1.20.1250.20">
    <property type="entry name" value="MFS general substrate transporter like domains"/>
    <property type="match status" value="1"/>
</dbReference>
<feature type="transmembrane region" description="Helical" evidence="6">
    <location>
        <begin position="303"/>
        <end position="330"/>
    </location>
</feature>
<feature type="transmembrane region" description="Helical" evidence="6">
    <location>
        <begin position="148"/>
        <end position="169"/>
    </location>
</feature>
<evidence type="ECO:0000256" key="3">
    <source>
        <dbReference type="ARBA" id="ARBA00022692"/>
    </source>
</evidence>